<dbReference type="AlphaFoldDB" id="A0AAD4HZH9"/>
<keyword evidence="2 3" id="KW-0371">Homeobox</keyword>
<accession>A0AAD4HZH9</accession>
<evidence type="ECO:0000256" key="3">
    <source>
        <dbReference type="RuleBase" id="RU000682"/>
    </source>
</evidence>
<dbReference type="PANTHER" id="PTHR24323:SF7">
    <property type="entry name" value="HOMEOBOX DOMAIN-CONTAINING PROTEIN"/>
    <property type="match status" value="1"/>
</dbReference>
<evidence type="ECO:0000256" key="1">
    <source>
        <dbReference type="ARBA" id="ARBA00004123"/>
    </source>
</evidence>
<feature type="compositionally biased region" description="Low complexity" evidence="4">
    <location>
        <begin position="167"/>
        <end position="178"/>
    </location>
</feature>
<feature type="DNA-binding region" description="Homeobox" evidence="2">
    <location>
        <begin position="60"/>
        <end position="120"/>
    </location>
</feature>
<dbReference type="InterPro" id="IPR051775">
    <property type="entry name" value="Homeobox_domain"/>
</dbReference>
<comment type="subcellular location">
    <subcellularLocation>
        <location evidence="1 2 3">Nucleus</location>
    </subcellularLocation>
</comment>
<dbReference type="PROSITE" id="PS50071">
    <property type="entry name" value="HOMEOBOX_2"/>
    <property type="match status" value="1"/>
</dbReference>
<feature type="region of interest" description="Disordered" evidence="4">
    <location>
        <begin position="1"/>
        <end position="72"/>
    </location>
</feature>
<dbReference type="EMBL" id="JAHCVI010000001">
    <property type="protein sequence ID" value="KAG7293344.1"/>
    <property type="molecule type" value="Genomic_DNA"/>
</dbReference>
<evidence type="ECO:0000259" key="5">
    <source>
        <dbReference type="PROSITE" id="PS50071"/>
    </source>
</evidence>
<feature type="compositionally biased region" description="Polar residues" evidence="4">
    <location>
        <begin position="387"/>
        <end position="396"/>
    </location>
</feature>
<feature type="compositionally biased region" description="Low complexity" evidence="4">
    <location>
        <begin position="336"/>
        <end position="349"/>
    </location>
</feature>
<dbReference type="CDD" id="cd00086">
    <property type="entry name" value="homeodomain"/>
    <property type="match status" value="1"/>
</dbReference>
<gene>
    <name evidence="6" type="ORF">NEMBOFW57_003392</name>
</gene>
<feature type="domain" description="Homeobox" evidence="5">
    <location>
        <begin position="58"/>
        <end position="119"/>
    </location>
</feature>
<feature type="compositionally biased region" description="Low complexity" evidence="4">
    <location>
        <begin position="438"/>
        <end position="455"/>
    </location>
</feature>
<comment type="caution">
    <text evidence="6">The sequence shown here is derived from an EMBL/GenBank/DDBJ whole genome shotgun (WGS) entry which is preliminary data.</text>
</comment>
<name>A0AAD4HZH9_9PEZI</name>
<reference evidence="6" key="1">
    <citation type="submission" date="2023-02" db="EMBL/GenBank/DDBJ databases">
        <authorList>
            <person name="Palmer J.M."/>
        </authorList>
    </citation>
    <scope>NUCLEOTIDE SEQUENCE</scope>
    <source>
        <strain evidence="6">FW57</strain>
    </source>
</reference>
<dbReference type="Gene3D" id="1.10.10.60">
    <property type="entry name" value="Homeodomain-like"/>
    <property type="match status" value="1"/>
</dbReference>
<feature type="region of interest" description="Disordered" evidence="4">
    <location>
        <begin position="161"/>
        <end position="207"/>
    </location>
</feature>
<dbReference type="Proteomes" id="UP001197093">
    <property type="component" value="Unassembled WGS sequence"/>
</dbReference>
<dbReference type="SUPFAM" id="SSF46689">
    <property type="entry name" value="Homeodomain-like"/>
    <property type="match status" value="1"/>
</dbReference>
<evidence type="ECO:0000313" key="7">
    <source>
        <dbReference type="Proteomes" id="UP001197093"/>
    </source>
</evidence>
<dbReference type="GO" id="GO:0000976">
    <property type="term" value="F:transcription cis-regulatory region binding"/>
    <property type="evidence" value="ECO:0007669"/>
    <property type="project" value="TreeGrafter"/>
</dbReference>
<feature type="compositionally biased region" description="Polar residues" evidence="4">
    <location>
        <begin position="230"/>
        <end position="252"/>
    </location>
</feature>
<proteinExistence type="predicted"/>
<dbReference type="GO" id="GO:0005634">
    <property type="term" value="C:nucleus"/>
    <property type="evidence" value="ECO:0007669"/>
    <property type="project" value="UniProtKB-SubCell"/>
</dbReference>
<dbReference type="GO" id="GO:0006355">
    <property type="term" value="P:regulation of DNA-templated transcription"/>
    <property type="evidence" value="ECO:0007669"/>
    <property type="project" value="TreeGrafter"/>
</dbReference>
<feature type="compositionally biased region" description="Polar residues" evidence="4">
    <location>
        <begin position="409"/>
        <end position="418"/>
    </location>
</feature>
<evidence type="ECO:0000256" key="2">
    <source>
        <dbReference type="PROSITE-ProRule" id="PRU00108"/>
    </source>
</evidence>
<feature type="compositionally biased region" description="Basic and acidic residues" evidence="4">
    <location>
        <begin position="182"/>
        <end position="193"/>
    </location>
</feature>
<feature type="region of interest" description="Disordered" evidence="4">
    <location>
        <begin position="226"/>
        <end position="258"/>
    </location>
</feature>
<protein>
    <recommendedName>
        <fullName evidence="5">Homeobox domain-containing protein</fullName>
    </recommendedName>
</protein>
<dbReference type="Pfam" id="PF00046">
    <property type="entry name" value="Homeodomain"/>
    <property type="match status" value="1"/>
</dbReference>
<keyword evidence="2 3" id="KW-0539">Nucleus</keyword>
<keyword evidence="7" id="KW-1185">Reference proteome</keyword>
<keyword evidence="2 3" id="KW-0238">DNA-binding</keyword>
<dbReference type="PANTHER" id="PTHR24323">
    <property type="entry name" value="CEH-10 HOMEODOMAIN-CONTAINING HOMOLOG"/>
    <property type="match status" value="1"/>
</dbReference>
<evidence type="ECO:0000256" key="4">
    <source>
        <dbReference type="SAM" id="MobiDB-lite"/>
    </source>
</evidence>
<feature type="compositionally biased region" description="Low complexity" evidence="4">
    <location>
        <begin position="17"/>
        <end position="53"/>
    </location>
</feature>
<dbReference type="SMART" id="SM00389">
    <property type="entry name" value="HOX"/>
    <property type="match status" value="1"/>
</dbReference>
<dbReference type="InterPro" id="IPR009057">
    <property type="entry name" value="Homeodomain-like_sf"/>
</dbReference>
<dbReference type="InterPro" id="IPR001356">
    <property type="entry name" value="HD"/>
</dbReference>
<feature type="region of interest" description="Disordered" evidence="4">
    <location>
        <begin position="336"/>
        <end position="548"/>
    </location>
</feature>
<evidence type="ECO:0000313" key="6">
    <source>
        <dbReference type="EMBL" id="KAG7293344.1"/>
    </source>
</evidence>
<sequence length="567" mass="60921">MESQAPYSPSSPPCPAASPGSSGHEETPATSQQTPQTQAQPSPQSSIESISPPADVERHPKGKRNRTKAEDKAILEEAYLKNSKPDKAARLELLSRVSMPNEKAVQIWFQNRRQNDRRKSRPWSPQAVEAVTQGRFRIISADALPFNTPIELGGAPVAVQSMSPPEHAASSSVHSDAAGYHSEIEPEKARDVVNPEGTPAWQGTGRPVADETAVPALVERAGEPRPVLSRSFSGPTGYLSNRRNTAGFSGSPPSLGHDDSFRLPEPFRRRSSSICHQPFSDFAKGLPPRLTLGRAHSVHSWEYIAASENREDALTVQAKLENTGSATAAINLLRSTSSTSSGSLEQSSRSAKRGAPAGNSGARQGVTKRPKLSRSVSSLARMERTMAPSQRHNIQSRVVGPPSDKVKTTRTLVSASGNDSDKENWSPDEDGNARPFRRASSSSTLTSTGRRLLPSGPSSSKHDKSRNPRRTLGQEPRRTPPPLGRAQTTPASSLAHYHYPRSRAARQSESTLEIYEDAENDSSNPGSDDGELQRFMGGGGGGVSPIKEKDVDAAAGLLSLSRGNWGQ</sequence>
<organism evidence="6 7">
    <name type="scientific">Staphylotrichum longicolle</name>
    <dbReference type="NCBI Taxonomy" id="669026"/>
    <lineage>
        <taxon>Eukaryota</taxon>
        <taxon>Fungi</taxon>
        <taxon>Dikarya</taxon>
        <taxon>Ascomycota</taxon>
        <taxon>Pezizomycotina</taxon>
        <taxon>Sordariomycetes</taxon>
        <taxon>Sordariomycetidae</taxon>
        <taxon>Sordariales</taxon>
        <taxon>Chaetomiaceae</taxon>
        <taxon>Staphylotrichum</taxon>
    </lineage>
</organism>